<sequence>MTPPLRERDTNHVRNELEFITRLFDEFLNLSTTETFLDGFPVMLLLAHLEAVPREALNGLAVPFIFWNLPDLLQCLAALQQPLQGLNSSSTAARQRREQHAR</sequence>
<comment type="caution">
    <text evidence="1">The sequence shown here is derived from an EMBL/GenBank/DDBJ whole genome shotgun (WGS) entry which is preliminary data.</text>
</comment>
<reference evidence="1 2" key="1">
    <citation type="submission" date="2024-01" db="EMBL/GenBank/DDBJ databases">
        <title>The genomes of 5 underutilized Papilionoideae crops provide insights into root nodulation and disease resistance.</title>
        <authorList>
            <person name="Yuan L."/>
        </authorList>
    </citation>
    <scope>NUCLEOTIDE SEQUENCE [LARGE SCALE GENOMIC DNA]</scope>
    <source>
        <strain evidence="1">LY-2023</strain>
        <tissue evidence="1">Leaf</tissue>
    </source>
</reference>
<evidence type="ECO:0000313" key="1">
    <source>
        <dbReference type="EMBL" id="KAK7311079.1"/>
    </source>
</evidence>
<accession>A0AAN9K8D3</accession>
<dbReference type="AlphaFoldDB" id="A0AAN9K8D3"/>
<organism evidence="1 2">
    <name type="scientific">Clitoria ternatea</name>
    <name type="common">Butterfly pea</name>
    <dbReference type="NCBI Taxonomy" id="43366"/>
    <lineage>
        <taxon>Eukaryota</taxon>
        <taxon>Viridiplantae</taxon>
        <taxon>Streptophyta</taxon>
        <taxon>Embryophyta</taxon>
        <taxon>Tracheophyta</taxon>
        <taxon>Spermatophyta</taxon>
        <taxon>Magnoliopsida</taxon>
        <taxon>eudicotyledons</taxon>
        <taxon>Gunneridae</taxon>
        <taxon>Pentapetalae</taxon>
        <taxon>rosids</taxon>
        <taxon>fabids</taxon>
        <taxon>Fabales</taxon>
        <taxon>Fabaceae</taxon>
        <taxon>Papilionoideae</taxon>
        <taxon>50 kb inversion clade</taxon>
        <taxon>NPAAA clade</taxon>
        <taxon>indigoferoid/millettioid clade</taxon>
        <taxon>Phaseoleae</taxon>
        <taxon>Clitoria</taxon>
    </lineage>
</organism>
<keyword evidence="2" id="KW-1185">Reference proteome</keyword>
<evidence type="ECO:0000313" key="2">
    <source>
        <dbReference type="Proteomes" id="UP001359559"/>
    </source>
</evidence>
<name>A0AAN9K8D3_CLITE</name>
<protein>
    <submittedName>
        <fullName evidence="1">Uncharacterized protein</fullName>
    </submittedName>
</protein>
<proteinExistence type="predicted"/>
<dbReference type="EMBL" id="JAYKXN010000002">
    <property type="protein sequence ID" value="KAK7311079.1"/>
    <property type="molecule type" value="Genomic_DNA"/>
</dbReference>
<gene>
    <name evidence="1" type="ORF">RJT34_08972</name>
</gene>
<dbReference type="Proteomes" id="UP001359559">
    <property type="component" value="Unassembled WGS sequence"/>
</dbReference>